<feature type="transmembrane region" description="Helical" evidence="1">
    <location>
        <begin position="12"/>
        <end position="36"/>
    </location>
</feature>
<evidence type="ECO:0000313" key="2">
    <source>
        <dbReference type="EMBL" id="MCV2883294.1"/>
    </source>
</evidence>
<protein>
    <submittedName>
        <fullName evidence="2">Prepilin-type N-terminal cleavage/methylation domain-containing protein</fullName>
    </submittedName>
</protein>
<keyword evidence="3" id="KW-1185">Reference proteome</keyword>
<keyword evidence="1" id="KW-0812">Transmembrane</keyword>
<keyword evidence="1" id="KW-0472">Membrane</keyword>
<keyword evidence="1" id="KW-1133">Transmembrane helix</keyword>
<dbReference type="InterPro" id="IPR045584">
    <property type="entry name" value="Pilin-like"/>
</dbReference>
<evidence type="ECO:0000256" key="1">
    <source>
        <dbReference type="SAM" id="Phobius"/>
    </source>
</evidence>
<comment type="caution">
    <text evidence="2">The sequence shown here is derived from an EMBL/GenBank/DDBJ whole genome shotgun (WGS) entry which is preliminary data.</text>
</comment>
<evidence type="ECO:0000313" key="3">
    <source>
        <dbReference type="Proteomes" id="UP001652504"/>
    </source>
</evidence>
<dbReference type="RefSeq" id="WP_263710493.1">
    <property type="nucleotide sequence ID" value="NZ_JAOWKX010000001.1"/>
</dbReference>
<sequence length="133" mass="14766">MSRFNRTDSTGFSLIELLVVMSIVTLLMSLVGPLVLNQVEKTRVRVEVLELNSWLAGLPKQAIMLGSPLSLSFNGKQVAVKTGTQILSEKSFSYLFFKPADITYSRKGLTPNVSLDYQVGNKNYSLQLGHIEK</sequence>
<name>A0ABT3A3S9_9ALTE</name>
<dbReference type="Gene3D" id="3.30.700.10">
    <property type="entry name" value="Glycoprotein, Type 4 Pilin"/>
    <property type="match status" value="1"/>
</dbReference>
<dbReference type="Proteomes" id="UP001652504">
    <property type="component" value="Unassembled WGS sequence"/>
</dbReference>
<organism evidence="2 3">
    <name type="scientific">Fluctibacter corallii</name>
    <dbReference type="NCBI Taxonomy" id="2984329"/>
    <lineage>
        <taxon>Bacteria</taxon>
        <taxon>Pseudomonadati</taxon>
        <taxon>Pseudomonadota</taxon>
        <taxon>Gammaproteobacteria</taxon>
        <taxon>Alteromonadales</taxon>
        <taxon>Alteromonadaceae</taxon>
        <taxon>Fluctibacter</taxon>
    </lineage>
</organism>
<dbReference type="SUPFAM" id="SSF54523">
    <property type="entry name" value="Pili subunits"/>
    <property type="match status" value="1"/>
</dbReference>
<dbReference type="Pfam" id="PF07963">
    <property type="entry name" value="N_methyl"/>
    <property type="match status" value="1"/>
</dbReference>
<dbReference type="InterPro" id="IPR012902">
    <property type="entry name" value="N_methyl_site"/>
</dbReference>
<reference evidence="2 3" key="1">
    <citation type="submission" date="2022-10" db="EMBL/GenBank/DDBJ databases">
        <title>Aestuariibacter sp. AA17 isolated from Montipora capitata coral fragment.</title>
        <authorList>
            <person name="Emsley S.A."/>
            <person name="Pfannmuller K.M."/>
            <person name="Loughran R.M."/>
            <person name="Shlafstein M."/>
            <person name="Papke E."/>
            <person name="Saw J.H."/>
            <person name="Ushijima B."/>
            <person name="Videau P."/>
        </authorList>
    </citation>
    <scope>NUCLEOTIDE SEQUENCE [LARGE SCALE GENOMIC DNA]</scope>
    <source>
        <strain evidence="2 3">AA17</strain>
    </source>
</reference>
<proteinExistence type="predicted"/>
<dbReference type="NCBIfam" id="TIGR02532">
    <property type="entry name" value="IV_pilin_GFxxxE"/>
    <property type="match status" value="1"/>
</dbReference>
<gene>
    <name evidence="2" type="ORF">OE749_01115</name>
</gene>
<dbReference type="PROSITE" id="PS00409">
    <property type="entry name" value="PROKAR_NTER_METHYL"/>
    <property type="match status" value="1"/>
</dbReference>
<accession>A0ABT3A3S9</accession>
<dbReference type="EMBL" id="JAOWKX010000001">
    <property type="protein sequence ID" value="MCV2883294.1"/>
    <property type="molecule type" value="Genomic_DNA"/>
</dbReference>